<protein>
    <submittedName>
        <fullName evidence="5">Unnamed protein product</fullName>
    </submittedName>
</protein>
<dbReference type="EMBL" id="BSXW01000059">
    <property type="protein sequence ID" value="GMF10998.1"/>
    <property type="molecule type" value="Genomic_DNA"/>
</dbReference>
<dbReference type="NCBIfam" id="TIGR01222">
    <property type="entry name" value="minC"/>
    <property type="match status" value="1"/>
</dbReference>
<evidence type="ECO:0000313" key="5">
    <source>
        <dbReference type="EMBL" id="GMF10998.1"/>
    </source>
</evidence>
<keyword evidence="3" id="KW-0131">Cell cycle</keyword>
<keyword evidence="6" id="KW-1185">Reference proteome</keyword>
<dbReference type="OrthoDB" id="2013981at2759"/>
<dbReference type="Pfam" id="PF03775">
    <property type="entry name" value="MinC_C"/>
    <property type="match status" value="1"/>
</dbReference>
<dbReference type="SUPFAM" id="SSF63848">
    <property type="entry name" value="Cell-division inhibitor MinC, C-terminal domain"/>
    <property type="match status" value="1"/>
</dbReference>
<dbReference type="AlphaFoldDB" id="A0A9W6WN53"/>
<dbReference type="PANTHER" id="PTHR34108">
    <property type="entry name" value="SEPTUM SITE-DETERMINING PROTEIN MINC"/>
    <property type="match status" value="1"/>
</dbReference>
<accession>A0A9W6WN53</accession>
<dbReference type="PANTHER" id="PTHR34108:SF1">
    <property type="entry name" value="SEPTUM SITE-DETERMINING PROTEIN MINC"/>
    <property type="match status" value="1"/>
</dbReference>
<dbReference type="Gene3D" id="2.160.20.70">
    <property type="match status" value="1"/>
</dbReference>
<dbReference type="InterPro" id="IPR005526">
    <property type="entry name" value="Septum_form_inhib_MinC_C"/>
</dbReference>
<sequence length="338" mass="36338">MQKRPNSLSSVVDFGYDKDNVAVTKSIAVGACPPALSGRKLKWLAGVLVPLSVPHTIEGQTFSNNSTREFHRDAEEQLNVSRSQVAKNKISVTIQLIELDMASEARFQRSMAGIPYFAQGLVHFRRLQRRKDEEATARLSSGEAIASVKIAGYVPVGITNASEDVKKTAAALNLPYFIGTRLPQERQKAALEEEEVSAASSATAFVEEEKAGPTTSAHTAAEPLAPMVVTHSVRSGQQIFAQNRSLVVLGNVSSGAEVMADEDVVVLGALKGRALAGIGGNVHARIVCQSFDAELISIAHCFTTCDDLEQDETGSLQLHKPTAISLQDDRLHFESSTV</sequence>
<comment type="caution">
    <text evidence="5">The sequence shown here is derived from an EMBL/GenBank/DDBJ whole genome shotgun (WGS) entry which is preliminary data.</text>
</comment>
<dbReference type="InterPro" id="IPR036145">
    <property type="entry name" value="MinC_C_sf"/>
</dbReference>
<dbReference type="GO" id="GO:0051726">
    <property type="term" value="P:regulation of cell cycle"/>
    <property type="evidence" value="ECO:0007669"/>
    <property type="project" value="InterPro"/>
</dbReference>
<evidence type="ECO:0000256" key="1">
    <source>
        <dbReference type="ARBA" id="ARBA00022618"/>
    </source>
</evidence>
<evidence type="ECO:0000256" key="2">
    <source>
        <dbReference type="ARBA" id="ARBA00023210"/>
    </source>
</evidence>
<evidence type="ECO:0000256" key="3">
    <source>
        <dbReference type="ARBA" id="ARBA00023306"/>
    </source>
</evidence>
<dbReference type="InterPro" id="IPR013033">
    <property type="entry name" value="MinC"/>
</dbReference>
<reference evidence="5" key="1">
    <citation type="submission" date="2023-04" db="EMBL/GenBank/DDBJ databases">
        <title>Phytophthora lilii NBRC 32176.</title>
        <authorList>
            <person name="Ichikawa N."/>
            <person name="Sato H."/>
            <person name="Tonouchi N."/>
        </authorList>
    </citation>
    <scope>NUCLEOTIDE SEQUENCE</scope>
    <source>
        <strain evidence="5">NBRC 32176</strain>
    </source>
</reference>
<dbReference type="GO" id="GO:0051301">
    <property type="term" value="P:cell division"/>
    <property type="evidence" value="ECO:0007669"/>
    <property type="project" value="UniProtKB-KW"/>
</dbReference>
<evidence type="ECO:0000313" key="6">
    <source>
        <dbReference type="Proteomes" id="UP001165083"/>
    </source>
</evidence>
<dbReference type="HAMAP" id="MF_00267">
    <property type="entry name" value="MinC"/>
    <property type="match status" value="1"/>
</dbReference>
<organism evidence="5 6">
    <name type="scientific">Phytophthora lilii</name>
    <dbReference type="NCBI Taxonomy" id="2077276"/>
    <lineage>
        <taxon>Eukaryota</taxon>
        <taxon>Sar</taxon>
        <taxon>Stramenopiles</taxon>
        <taxon>Oomycota</taxon>
        <taxon>Peronosporomycetes</taxon>
        <taxon>Peronosporales</taxon>
        <taxon>Peronosporaceae</taxon>
        <taxon>Phytophthora</taxon>
    </lineage>
</organism>
<feature type="domain" description="Septum formation inhibitor MinC C-terminal" evidence="4">
    <location>
        <begin position="228"/>
        <end position="333"/>
    </location>
</feature>
<dbReference type="InterPro" id="IPR016098">
    <property type="entry name" value="CAP/MinC_C"/>
</dbReference>
<dbReference type="GO" id="GO:0000902">
    <property type="term" value="P:cell morphogenesis"/>
    <property type="evidence" value="ECO:0007669"/>
    <property type="project" value="InterPro"/>
</dbReference>
<name>A0A9W6WN53_9STRA</name>
<gene>
    <name evidence="5" type="ORF">Plil01_000174800</name>
</gene>
<dbReference type="Proteomes" id="UP001165083">
    <property type="component" value="Unassembled WGS sequence"/>
</dbReference>
<evidence type="ECO:0000259" key="4">
    <source>
        <dbReference type="Pfam" id="PF03775"/>
    </source>
</evidence>
<keyword evidence="2" id="KW-0717">Septation</keyword>
<proteinExistence type="inferred from homology"/>
<keyword evidence="1" id="KW-0132">Cell division</keyword>